<protein>
    <submittedName>
        <fullName evidence="2">Uncharacterized protein</fullName>
    </submittedName>
</protein>
<evidence type="ECO:0000313" key="3">
    <source>
        <dbReference type="Proteomes" id="UP000581769"/>
    </source>
</evidence>
<dbReference type="EMBL" id="JACHMG010000001">
    <property type="protein sequence ID" value="MBB4689818.1"/>
    <property type="molecule type" value="Genomic_DNA"/>
</dbReference>
<gene>
    <name evidence="2" type="ORF">BJY18_007303</name>
</gene>
<accession>A0A840J8V0</accession>
<dbReference type="Proteomes" id="UP000581769">
    <property type="component" value="Unassembled WGS sequence"/>
</dbReference>
<organism evidence="2 3">
    <name type="scientific">Amycolatopsis jiangsuensis</name>
    <dbReference type="NCBI Taxonomy" id="1181879"/>
    <lineage>
        <taxon>Bacteria</taxon>
        <taxon>Bacillati</taxon>
        <taxon>Actinomycetota</taxon>
        <taxon>Actinomycetes</taxon>
        <taxon>Pseudonocardiales</taxon>
        <taxon>Pseudonocardiaceae</taxon>
        <taxon>Amycolatopsis</taxon>
    </lineage>
</organism>
<feature type="transmembrane region" description="Helical" evidence="1">
    <location>
        <begin position="29"/>
        <end position="47"/>
    </location>
</feature>
<keyword evidence="1" id="KW-1133">Transmembrane helix</keyword>
<comment type="caution">
    <text evidence="2">The sequence shown here is derived from an EMBL/GenBank/DDBJ whole genome shotgun (WGS) entry which is preliminary data.</text>
</comment>
<reference evidence="2 3" key="1">
    <citation type="submission" date="2020-08" db="EMBL/GenBank/DDBJ databases">
        <title>Sequencing the genomes of 1000 actinobacteria strains.</title>
        <authorList>
            <person name="Klenk H.-P."/>
        </authorList>
    </citation>
    <scope>NUCLEOTIDE SEQUENCE [LARGE SCALE GENOMIC DNA]</scope>
    <source>
        <strain evidence="2 3">DSM 45859</strain>
    </source>
</reference>
<dbReference type="RefSeq" id="WP_184784279.1">
    <property type="nucleotide sequence ID" value="NZ_JACHMG010000001.1"/>
</dbReference>
<keyword evidence="3" id="KW-1185">Reference proteome</keyword>
<evidence type="ECO:0000313" key="2">
    <source>
        <dbReference type="EMBL" id="MBB4689818.1"/>
    </source>
</evidence>
<dbReference type="AlphaFoldDB" id="A0A840J8V0"/>
<keyword evidence="1" id="KW-0812">Transmembrane</keyword>
<evidence type="ECO:0000256" key="1">
    <source>
        <dbReference type="SAM" id="Phobius"/>
    </source>
</evidence>
<keyword evidence="1" id="KW-0472">Membrane</keyword>
<name>A0A840J8V0_9PSEU</name>
<proteinExistence type="predicted"/>
<sequence length="53" mass="5107">MTIKRAWPVALQCGGGAIAAAGLYGLVGLLWTAVVVGVALLALGTVAEAKGGA</sequence>